<evidence type="ECO:0000313" key="2">
    <source>
        <dbReference type="Proteomes" id="UP000004508"/>
    </source>
</evidence>
<comment type="caution">
    <text evidence="1">The sequence shown here is derived from an EMBL/GenBank/DDBJ whole genome shotgun (WGS) entry which is preliminary data.</text>
</comment>
<sequence length="227" mass="26292">MLKSVEIRWFLCGKLEEDILKRFKSKRIKDDIDQVNLRKDVYFVLCDTESIGMKIRGCGDLEGSKDKIEIKWRQMRGETIPINGNKAYVEHWMKWGFSDEDDVSQSLSQMLLNTSKEPIKDNTKKAWVTVEKARYSRKYELVAGTKVKDVPIQVCVKNRCTAELTALKALDQEWWTLGFEAIGENFSAIENAIKYIAEHITADLGFNSLKAEDSYGYPKWLHILRSK</sequence>
<reference evidence="1 2" key="1">
    <citation type="journal article" date="2011" name="Stand. Genomic Sci.">
        <title>Non-contiguous finished genome sequence and contextual data of the filamentous soil bacterium Ktedonobacter racemifer type strain (SOSP1-21).</title>
        <authorList>
            <person name="Chang Y.J."/>
            <person name="Land M."/>
            <person name="Hauser L."/>
            <person name="Chertkov O."/>
            <person name="Del Rio T.G."/>
            <person name="Nolan M."/>
            <person name="Copeland A."/>
            <person name="Tice H."/>
            <person name="Cheng J.F."/>
            <person name="Lucas S."/>
            <person name="Han C."/>
            <person name="Goodwin L."/>
            <person name="Pitluck S."/>
            <person name="Ivanova N."/>
            <person name="Ovchinikova G."/>
            <person name="Pati A."/>
            <person name="Chen A."/>
            <person name="Palaniappan K."/>
            <person name="Mavromatis K."/>
            <person name="Liolios K."/>
            <person name="Brettin T."/>
            <person name="Fiebig A."/>
            <person name="Rohde M."/>
            <person name="Abt B."/>
            <person name="Goker M."/>
            <person name="Detter J.C."/>
            <person name="Woyke T."/>
            <person name="Bristow J."/>
            <person name="Eisen J.A."/>
            <person name="Markowitz V."/>
            <person name="Hugenholtz P."/>
            <person name="Kyrpides N.C."/>
            <person name="Klenk H.P."/>
            <person name="Lapidus A."/>
        </authorList>
    </citation>
    <scope>NUCLEOTIDE SEQUENCE [LARGE SCALE GENOMIC DNA]</scope>
    <source>
        <strain evidence="2">DSM 44963</strain>
    </source>
</reference>
<evidence type="ECO:0000313" key="1">
    <source>
        <dbReference type="EMBL" id="EFH89832.1"/>
    </source>
</evidence>
<dbReference type="eggNOG" id="ENOG502ZBCE">
    <property type="taxonomic scope" value="Bacteria"/>
</dbReference>
<proteinExistence type="predicted"/>
<dbReference type="RefSeq" id="WP_007906724.1">
    <property type="nucleotide sequence ID" value="NZ_ADVG01000001.1"/>
</dbReference>
<dbReference type="Proteomes" id="UP000004508">
    <property type="component" value="Unassembled WGS sequence"/>
</dbReference>
<name>D6TBQ0_KTERA</name>
<organism evidence="1 2">
    <name type="scientific">Ktedonobacter racemifer DSM 44963</name>
    <dbReference type="NCBI Taxonomy" id="485913"/>
    <lineage>
        <taxon>Bacteria</taxon>
        <taxon>Bacillati</taxon>
        <taxon>Chloroflexota</taxon>
        <taxon>Ktedonobacteria</taxon>
        <taxon>Ktedonobacterales</taxon>
        <taxon>Ktedonobacteraceae</taxon>
        <taxon>Ktedonobacter</taxon>
    </lineage>
</organism>
<dbReference type="EMBL" id="ADVG01000001">
    <property type="protein sequence ID" value="EFH89832.1"/>
    <property type="molecule type" value="Genomic_DNA"/>
</dbReference>
<keyword evidence="2" id="KW-1185">Reference proteome</keyword>
<gene>
    <name evidence="1" type="ORF">Krac_11411</name>
</gene>
<accession>D6TBQ0</accession>
<dbReference type="InParanoid" id="D6TBQ0"/>
<evidence type="ECO:0008006" key="3">
    <source>
        <dbReference type="Google" id="ProtNLM"/>
    </source>
</evidence>
<dbReference type="OrthoDB" id="484666at2"/>
<protein>
    <recommendedName>
        <fullName evidence="3">CYTH domain-containing protein</fullName>
    </recommendedName>
</protein>
<dbReference type="AlphaFoldDB" id="D6TBQ0"/>